<dbReference type="EMBL" id="JALLPJ020001354">
    <property type="protein sequence ID" value="KAL3768072.1"/>
    <property type="molecule type" value="Genomic_DNA"/>
</dbReference>
<keyword evidence="1" id="KW-0812">Transmembrane</keyword>
<dbReference type="AlphaFoldDB" id="A0ABD3MWJ9"/>
<keyword evidence="3" id="KW-1185">Reference proteome</keyword>
<keyword evidence="1" id="KW-1133">Transmembrane helix</keyword>
<proteinExistence type="predicted"/>
<evidence type="ECO:0000313" key="2">
    <source>
        <dbReference type="EMBL" id="KAL3768072.1"/>
    </source>
</evidence>
<reference evidence="2 3" key="1">
    <citation type="submission" date="2024-10" db="EMBL/GenBank/DDBJ databases">
        <title>Updated reference genomes for cyclostephanoid diatoms.</title>
        <authorList>
            <person name="Roberts W.R."/>
            <person name="Alverson A.J."/>
        </authorList>
    </citation>
    <scope>NUCLEOTIDE SEQUENCE [LARGE SCALE GENOMIC DNA]</scope>
    <source>
        <strain evidence="2 3">AJA010-31</strain>
    </source>
</reference>
<name>A0ABD3MWJ9_9STRA</name>
<dbReference type="Proteomes" id="UP001530400">
    <property type="component" value="Unassembled WGS sequence"/>
</dbReference>
<gene>
    <name evidence="2" type="ORF">ACHAWO_011276</name>
</gene>
<evidence type="ECO:0000256" key="1">
    <source>
        <dbReference type="SAM" id="Phobius"/>
    </source>
</evidence>
<sequence>MVDGVRGRIVDEGNLNGLDRNIAGDMDERSMGGLSSKVGVISVVTIAAVAVIVSLSILVLRRYLMFRHYQSKYLNQANRSAEKDLEKG</sequence>
<feature type="transmembrane region" description="Helical" evidence="1">
    <location>
        <begin position="38"/>
        <end position="60"/>
    </location>
</feature>
<keyword evidence="1" id="KW-0472">Membrane</keyword>
<protein>
    <submittedName>
        <fullName evidence="2">Uncharacterized protein</fullName>
    </submittedName>
</protein>
<evidence type="ECO:0000313" key="3">
    <source>
        <dbReference type="Proteomes" id="UP001530400"/>
    </source>
</evidence>
<comment type="caution">
    <text evidence="2">The sequence shown here is derived from an EMBL/GenBank/DDBJ whole genome shotgun (WGS) entry which is preliminary data.</text>
</comment>
<accession>A0ABD3MWJ9</accession>
<organism evidence="2 3">
    <name type="scientific">Cyclotella atomus</name>
    <dbReference type="NCBI Taxonomy" id="382360"/>
    <lineage>
        <taxon>Eukaryota</taxon>
        <taxon>Sar</taxon>
        <taxon>Stramenopiles</taxon>
        <taxon>Ochrophyta</taxon>
        <taxon>Bacillariophyta</taxon>
        <taxon>Coscinodiscophyceae</taxon>
        <taxon>Thalassiosirophycidae</taxon>
        <taxon>Stephanodiscales</taxon>
        <taxon>Stephanodiscaceae</taxon>
        <taxon>Cyclotella</taxon>
    </lineage>
</organism>